<dbReference type="Proteomes" id="UP000436138">
    <property type="component" value="Chromosome"/>
</dbReference>
<evidence type="ECO:0000256" key="2">
    <source>
        <dbReference type="ARBA" id="ARBA00035108"/>
    </source>
</evidence>
<organism evidence="4 5">
    <name type="scientific">Streptomyces broussonetiae</name>
    <dbReference type="NCBI Taxonomy" id="2686304"/>
    <lineage>
        <taxon>Bacteria</taxon>
        <taxon>Bacillati</taxon>
        <taxon>Actinomycetota</taxon>
        <taxon>Actinomycetes</taxon>
        <taxon>Kitasatosporales</taxon>
        <taxon>Streptomycetaceae</taxon>
        <taxon>Streptomyces</taxon>
    </lineage>
</organism>
<dbReference type="KEGG" id="sbro:GQF42_43230"/>
<dbReference type="GO" id="GO:0031411">
    <property type="term" value="C:gas vesicle"/>
    <property type="evidence" value="ECO:0007669"/>
    <property type="project" value="UniProtKB-SubCell"/>
</dbReference>
<evidence type="ECO:0000313" key="4">
    <source>
        <dbReference type="EMBL" id="QHA09121.1"/>
    </source>
</evidence>
<dbReference type="RefSeq" id="WP_158929202.1">
    <property type="nucleotide sequence ID" value="NZ_CP047020.1"/>
</dbReference>
<protein>
    <submittedName>
        <fullName evidence="4">Gas vesicle protein</fullName>
    </submittedName>
</protein>
<dbReference type="PANTHER" id="PTHR36852">
    <property type="entry name" value="PROTEIN GVPL 2"/>
    <property type="match status" value="1"/>
</dbReference>
<dbReference type="EMBL" id="CP047020">
    <property type="protein sequence ID" value="QHA09121.1"/>
    <property type="molecule type" value="Genomic_DNA"/>
</dbReference>
<dbReference type="AlphaFoldDB" id="A0A6I6NFK7"/>
<comment type="subcellular location">
    <subcellularLocation>
        <location evidence="2">Gas vesicle</location>
    </subcellularLocation>
</comment>
<keyword evidence="1" id="KW-0304">Gas vesicle</keyword>
<accession>A0A6I6NFK7</accession>
<dbReference type="InterPro" id="IPR009430">
    <property type="entry name" value="GvpL/GvpF"/>
</dbReference>
<keyword evidence="5" id="KW-1185">Reference proteome</keyword>
<reference evidence="4 5" key="1">
    <citation type="submission" date="2019-12" db="EMBL/GenBank/DDBJ databases">
        <title>Streptomyces sp. strain T44 isolated from rhizosphere soil of Broussonetia papyrifera.</title>
        <authorList>
            <person name="Mo P."/>
        </authorList>
    </citation>
    <scope>NUCLEOTIDE SEQUENCE [LARGE SCALE GENOMIC DNA]</scope>
    <source>
        <strain evidence="4 5">T44</strain>
    </source>
</reference>
<evidence type="ECO:0000256" key="1">
    <source>
        <dbReference type="ARBA" id="ARBA00022987"/>
    </source>
</evidence>
<dbReference type="GO" id="GO:0031412">
    <property type="term" value="P:gas vesicle organization"/>
    <property type="evidence" value="ECO:0007669"/>
    <property type="project" value="InterPro"/>
</dbReference>
<evidence type="ECO:0000313" key="5">
    <source>
        <dbReference type="Proteomes" id="UP000436138"/>
    </source>
</evidence>
<gene>
    <name evidence="4" type="ORF">GQF42_43230</name>
</gene>
<name>A0A6I6NFK7_9ACTN</name>
<comment type="similarity">
    <text evidence="3">Belongs to the gas vesicle GvpF/GvpL family.</text>
</comment>
<dbReference type="Pfam" id="PF06386">
    <property type="entry name" value="GvpL_GvpF"/>
    <property type="match status" value="1"/>
</dbReference>
<sequence>MTGLSYVYAVCHPFEGPSLSRLTALGGTSPTLLHHCRLAAVVSTVPKADFSEQALKARLEDLDWLSSTARAHQAVIDALVKVTTPLPLRFATVFWDSSGVRSMIEERQDDFRRTLNRLEGRVEWGVKLYLDTEPASDLAERPANGRDYLRRRRASTHAHDERWQLAEVFAQSLHERLCRYAENSRLYAPQGSALSTEPGRNVLNAAYLVPRAHSEDFVDQVDRTKDEAPGIRVEVTGPWAPYSFTGEAVL</sequence>
<evidence type="ECO:0000256" key="3">
    <source>
        <dbReference type="ARBA" id="ARBA00035643"/>
    </source>
</evidence>
<proteinExistence type="inferred from homology"/>
<dbReference type="PANTHER" id="PTHR36852:SF1">
    <property type="entry name" value="PROTEIN GVPL 2"/>
    <property type="match status" value="1"/>
</dbReference>